<evidence type="ECO:0000256" key="1">
    <source>
        <dbReference type="ARBA" id="ARBA00007712"/>
    </source>
</evidence>
<evidence type="ECO:0000313" key="6">
    <source>
        <dbReference type="Proteomes" id="UP000007797"/>
    </source>
</evidence>
<dbReference type="InterPro" id="IPR036249">
    <property type="entry name" value="Thioredoxin-like_sf"/>
</dbReference>
<evidence type="ECO:0000313" key="5">
    <source>
        <dbReference type="EMBL" id="EGG23069.1"/>
    </source>
</evidence>
<evidence type="ECO:0000256" key="3">
    <source>
        <dbReference type="SAM" id="MobiDB-lite"/>
    </source>
</evidence>
<dbReference type="PANTHER" id="PTHR14270">
    <property type="entry name" value="NONSENSE-MEDIATED MRNA DECAY FACTOR SMG9"/>
    <property type="match status" value="1"/>
</dbReference>
<dbReference type="RefSeq" id="XP_004360920.1">
    <property type="nucleotide sequence ID" value="XM_004360863.1"/>
</dbReference>
<dbReference type="InterPro" id="IPR039177">
    <property type="entry name" value="SMG9"/>
</dbReference>
<feature type="domain" description="Thioredoxin" evidence="4">
    <location>
        <begin position="20"/>
        <end position="158"/>
    </location>
</feature>
<dbReference type="PANTHER" id="PTHR14270:SF0">
    <property type="entry name" value="NONSENSE-MEDIATED MRNA DECAY FACTOR SMG9"/>
    <property type="match status" value="1"/>
</dbReference>
<dbReference type="CDD" id="cd02947">
    <property type="entry name" value="TRX_family"/>
    <property type="match status" value="1"/>
</dbReference>
<dbReference type="SUPFAM" id="SSF52540">
    <property type="entry name" value="P-loop containing nucleoside triphosphate hydrolases"/>
    <property type="match status" value="1"/>
</dbReference>
<dbReference type="STRING" id="1054147.F4PNL6"/>
<dbReference type="AlphaFoldDB" id="F4PNL6"/>
<accession>F4PNL6</accession>
<feature type="compositionally biased region" description="Low complexity" evidence="3">
    <location>
        <begin position="210"/>
        <end position="226"/>
    </location>
</feature>
<dbReference type="OMA" id="SIMCEMI"/>
<comment type="similarity">
    <text evidence="1">Belongs to the SMG9 family.</text>
</comment>
<feature type="compositionally biased region" description="Low complexity" evidence="3">
    <location>
        <begin position="282"/>
        <end position="299"/>
    </location>
</feature>
<feature type="region of interest" description="Disordered" evidence="3">
    <location>
        <begin position="602"/>
        <end position="630"/>
    </location>
</feature>
<reference evidence="6" key="1">
    <citation type="journal article" date="2011" name="Genome Res.">
        <title>Phylogeny-wide analysis of social amoeba genomes highlights ancient origins for complex intercellular communication.</title>
        <authorList>
            <person name="Heidel A.J."/>
            <person name="Lawal H.M."/>
            <person name="Felder M."/>
            <person name="Schilde C."/>
            <person name="Helps N.R."/>
            <person name="Tunggal B."/>
            <person name="Rivero F."/>
            <person name="John U."/>
            <person name="Schleicher M."/>
            <person name="Eichinger L."/>
            <person name="Platzer M."/>
            <person name="Noegel A.A."/>
            <person name="Schaap P."/>
            <person name="Gloeckner G."/>
        </authorList>
    </citation>
    <scope>NUCLEOTIDE SEQUENCE [LARGE SCALE GENOMIC DNA]</scope>
    <source>
        <strain evidence="6">SH3</strain>
    </source>
</reference>
<dbReference type="InterPro" id="IPR027417">
    <property type="entry name" value="P-loop_NTPase"/>
</dbReference>
<feature type="compositionally biased region" description="Low complexity" evidence="3">
    <location>
        <begin position="320"/>
        <end position="337"/>
    </location>
</feature>
<evidence type="ECO:0000256" key="2">
    <source>
        <dbReference type="ARBA" id="ARBA00023161"/>
    </source>
</evidence>
<dbReference type="Gene3D" id="3.40.30.10">
    <property type="entry name" value="Glutaredoxin"/>
    <property type="match status" value="1"/>
</dbReference>
<dbReference type="GO" id="GO:0000184">
    <property type="term" value="P:nuclear-transcribed mRNA catabolic process, nonsense-mediated decay"/>
    <property type="evidence" value="ECO:0007669"/>
    <property type="project" value="UniProtKB-KW"/>
</dbReference>
<dbReference type="Pfam" id="PF00085">
    <property type="entry name" value="Thioredoxin"/>
    <property type="match status" value="1"/>
</dbReference>
<dbReference type="EMBL" id="GL883008">
    <property type="protein sequence ID" value="EGG23069.1"/>
    <property type="molecule type" value="Genomic_DNA"/>
</dbReference>
<dbReference type="Proteomes" id="UP000007797">
    <property type="component" value="Unassembled WGS sequence"/>
</dbReference>
<evidence type="ECO:0000259" key="4">
    <source>
        <dbReference type="PROSITE" id="PS51352"/>
    </source>
</evidence>
<keyword evidence="2" id="KW-0866">Nonsense-mediated mRNA decay</keyword>
<protein>
    <recommendedName>
        <fullName evidence="4">Thioredoxin domain-containing protein</fullName>
    </recommendedName>
</protein>
<feature type="region of interest" description="Disordered" evidence="3">
    <location>
        <begin position="154"/>
        <end position="346"/>
    </location>
</feature>
<proteinExistence type="inferred from homology"/>
<name>F4PNL6_CACFS</name>
<feature type="compositionally biased region" description="Basic and acidic residues" evidence="3">
    <location>
        <begin position="175"/>
        <end position="186"/>
    </location>
</feature>
<dbReference type="OrthoDB" id="79514at2759"/>
<dbReference type="PRINTS" id="PR00421">
    <property type="entry name" value="THIOREDOXIN"/>
</dbReference>
<dbReference type="KEGG" id="dfa:DFA_05199"/>
<keyword evidence="6" id="KW-1185">Reference proteome</keyword>
<dbReference type="SUPFAM" id="SSF52833">
    <property type="entry name" value="Thioredoxin-like"/>
    <property type="match status" value="1"/>
</dbReference>
<dbReference type="PROSITE" id="PS51352">
    <property type="entry name" value="THIOREDOXIN_2"/>
    <property type="match status" value="1"/>
</dbReference>
<dbReference type="GeneID" id="14875267"/>
<dbReference type="Gene3D" id="3.40.50.300">
    <property type="entry name" value="P-loop containing nucleotide triphosphate hydrolases"/>
    <property type="match status" value="1"/>
</dbReference>
<organism evidence="5 6">
    <name type="scientific">Cavenderia fasciculata</name>
    <name type="common">Slime mold</name>
    <name type="synonym">Dictyostelium fasciculatum</name>
    <dbReference type="NCBI Taxonomy" id="261658"/>
    <lineage>
        <taxon>Eukaryota</taxon>
        <taxon>Amoebozoa</taxon>
        <taxon>Evosea</taxon>
        <taxon>Eumycetozoa</taxon>
        <taxon>Dictyostelia</taxon>
        <taxon>Acytosteliales</taxon>
        <taxon>Cavenderiaceae</taxon>
        <taxon>Cavenderia</taxon>
    </lineage>
</organism>
<feature type="compositionally biased region" description="Low complexity" evidence="3">
    <location>
        <begin position="604"/>
        <end position="630"/>
    </location>
</feature>
<gene>
    <name evidence="5" type="ORF">DFA_05199</name>
</gene>
<dbReference type="InterPro" id="IPR013766">
    <property type="entry name" value="Thioredoxin_domain"/>
</dbReference>
<feature type="compositionally biased region" description="Low complexity" evidence="3">
    <location>
        <begin position="234"/>
        <end position="259"/>
    </location>
</feature>
<sequence>MFTRSLFSKVGKLSTTYSRSYASQTLEASNFKDFLKNNKNVVVDFYAEWIYSLSTSLTITRTVLTTIYDILINQSHQISWCGPCRQMAPKFEDVSNNVDNKHIAFGKLDIDSANDIAAEYDIASIPLLILFENGQVKSKLVGSQNAINIQNSIMSSSSLSSGGGGGRGSSGNRNKNKDNRRDRDRSSSSSDDNNNATPPPKLLTKSKVATTSSSPISSGTPTTTPGVQLLSKKSVTPTTPTSSSSLSTPSSSTSSSTSSFNIKKRESIDNNVNGVAGSSGYPTTPVTSPISSTKVVSPTTKEETSSPQYPHYQHHHHQKIQQQHQQQQQQSPLLQPQNDYSPNNLPLKSVKLLDKSLKISINDLLKLLTKDDGFMVIGVLGGQSTGKSTILSSLANTTPIIRTTTTTNGKQPSSVVQPFDIQTDDNFCLGSHQTNGIDVYITPERLIYIDTQPLQSISIVTEMIEKSAYCPAGYTSYEHYHYLQCIKTIIFLYSICNVVLIVQENKSIDILICNLIKSALMLKNKRMPDITNYQQQQQPLDLSDLPEYMARTLFVFNKLTELDYEIKSLDTTLATLLRKISSNHPIETIDIPDHFIYSQHQHFNNNNNNNNNNGLLSPTNSNSSSLSLSSNFDPSPINFNQLQQQQEEDDEQLLKQQQNDTPILSSFPSFNESIDTLKKRLLSLKSSTKFLKSIGERDWAENASKLWEYIQDDDIIESYNKLLITKKFRN</sequence>